<dbReference type="SUPFAM" id="SSF53613">
    <property type="entry name" value="Ribokinase-like"/>
    <property type="match status" value="1"/>
</dbReference>
<evidence type="ECO:0000259" key="3">
    <source>
        <dbReference type="Pfam" id="PF00294"/>
    </source>
</evidence>
<organism evidence="4 5">
    <name type="scientific">Candidatus Taylorbacteria bacterium RIFCSPHIGHO2_02_49_25</name>
    <dbReference type="NCBI Taxonomy" id="1802305"/>
    <lineage>
        <taxon>Bacteria</taxon>
        <taxon>Candidatus Tayloriibacteriota</taxon>
    </lineage>
</organism>
<dbReference type="PANTHER" id="PTHR10584">
    <property type="entry name" value="SUGAR KINASE"/>
    <property type="match status" value="1"/>
</dbReference>
<evidence type="ECO:0000313" key="4">
    <source>
        <dbReference type="EMBL" id="OHA21152.1"/>
    </source>
</evidence>
<keyword evidence="2" id="KW-0418">Kinase</keyword>
<protein>
    <recommendedName>
        <fullName evidence="3">Carbohydrate kinase PfkB domain-containing protein</fullName>
    </recommendedName>
</protein>
<evidence type="ECO:0000256" key="1">
    <source>
        <dbReference type="ARBA" id="ARBA00022679"/>
    </source>
</evidence>
<dbReference type="InterPro" id="IPR011611">
    <property type="entry name" value="PfkB_dom"/>
</dbReference>
<gene>
    <name evidence="4" type="ORF">A2W52_00725</name>
</gene>
<reference evidence="4 5" key="1">
    <citation type="journal article" date="2016" name="Nat. Commun.">
        <title>Thousands of microbial genomes shed light on interconnected biogeochemical processes in an aquifer system.</title>
        <authorList>
            <person name="Anantharaman K."/>
            <person name="Brown C.T."/>
            <person name="Hug L.A."/>
            <person name="Sharon I."/>
            <person name="Castelle C.J."/>
            <person name="Probst A.J."/>
            <person name="Thomas B.C."/>
            <person name="Singh A."/>
            <person name="Wilkins M.J."/>
            <person name="Karaoz U."/>
            <person name="Brodie E.L."/>
            <person name="Williams K.H."/>
            <person name="Hubbard S.S."/>
            <person name="Banfield J.F."/>
        </authorList>
    </citation>
    <scope>NUCLEOTIDE SEQUENCE [LARGE SCALE GENOMIC DNA]</scope>
</reference>
<proteinExistence type="predicted"/>
<dbReference type="Gene3D" id="3.40.1190.20">
    <property type="match status" value="1"/>
</dbReference>
<dbReference type="GO" id="GO:0016301">
    <property type="term" value="F:kinase activity"/>
    <property type="evidence" value="ECO:0007669"/>
    <property type="project" value="UniProtKB-KW"/>
</dbReference>
<feature type="domain" description="Carbohydrate kinase PfkB" evidence="3">
    <location>
        <begin position="56"/>
        <end position="310"/>
    </location>
</feature>
<evidence type="ECO:0000313" key="5">
    <source>
        <dbReference type="Proteomes" id="UP000176493"/>
    </source>
</evidence>
<dbReference type="GO" id="GO:0005829">
    <property type="term" value="C:cytosol"/>
    <property type="evidence" value="ECO:0007669"/>
    <property type="project" value="TreeGrafter"/>
</dbReference>
<accession>A0A1G2MDR4</accession>
<dbReference type="Proteomes" id="UP000176493">
    <property type="component" value="Unassembled WGS sequence"/>
</dbReference>
<name>A0A1G2MDR4_9BACT</name>
<sequence>MEKLDFLAIGDITTDAFIRITDAHVHCKIDTDTCELCVRFGDKIPYEFVEIVRSVGNAPNAAVSVARLGLLSGLVTDIGDDENGRECVETLAKERVDARLVTVHKDARTNYHYVLWFGAERTILVKHEKYDYKLPAIEPAPKWVYLSSLGSNSEAYHAELASYLEQSPEVKLAFQPGTFQMQLGKDKLKRLYARSSLFFCNREEARRILGTEENDITKLLELLHELGPTIVCITDGPKGAYAYDADAGECWFQPMYPDPKPPVSRTGAGDAFASTFTAARILGKTVKEALRWAPVNSAYVVQQIGAQKGLLTREQLEEYLKKAPSDYEPQKI</sequence>
<dbReference type="PANTHER" id="PTHR10584:SF166">
    <property type="entry name" value="RIBOKINASE"/>
    <property type="match status" value="1"/>
</dbReference>
<dbReference type="Pfam" id="PF00294">
    <property type="entry name" value="PfkB"/>
    <property type="match status" value="1"/>
</dbReference>
<dbReference type="AlphaFoldDB" id="A0A1G2MDR4"/>
<evidence type="ECO:0000256" key="2">
    <source>
        <dbReference type="ARBA" id="ARBA00022777"/>
    </source>
</evidence>
<keyword evidence="1" id="KW-0808">Transferase</keyword>
<dbReference type="EMBL" id="MHRJ01000051">
    <property type="protein sequence ID" value="OHA21152.1"/>
    <property type="molecule type" value="Genomic_DNA"/>
</dbReference>
<comment type="caution">
    <text evidence="4">The sequence shown here is derived from an EMBL/GenBank/DDBJ whole genome shotgun (WGS) entry which is preliminary data.</text>
</comment>
<dbReference type="InterPro" id="IPR029056">
    <property type="entry name" value="Ribokinase-like"/>
</dbReference>